<name>A0A0D2M2D1_9CHLO</name>
<evidence type="ECO:0000256" key="2">
    <source>
        <dbReference type="SAM" id="MobiDB-lite"/>
    </source>
</evidence>
<dbReference type="GeneID" id="25727289"/>
<feature type="compositionally biased region" description="Low complexity" evidence="2">
    <location>
        <begin position="228"/>
        <end position="248"/>
    </location>
</feature>
<dbReference type="AlphaFoldDB" id="A0A0D2M2D1"/>
<dbReference type="Proteomes" id="UP000054498">
    <property type="component" value="Unassembled WGS sequence"/>
</dbReference>
<feature type="coiled-coil region" evidence="1">
    <location>
        <begin position="67"/>
        <end position="143"/>
    </location>
</feature>
<gene>
    <name evidence="3" type="ORF">MNEG_10155</name>
</gene>
<reference evidence="3 4" key="1">
    <citation type="journal article" date="2013" name="BMC Genomics">
        <title>Reconstruction of the lipid metabolism for the microalga Monoraphidium neglectum from its genome sequence reveals characteristics suitable for biofuel production.</title>
        <authorList>
            <person name="Bogen C."/>
            <person name="Al-Dilaimi A."/>
            <person name="Albersmeier A."/>
            <person name="Wichmann J."/>
            <person name="Grundmann M."/>
            <person name="Rupp O."/>
            <person name="Lauersen K.J."/>
            <person name="Blifernez-Klassen O."/>
            <person name="Kalinowski J."/>
            <person name="Goesmann A."/>
            <person name="Mussgnug J.H."/>
            <person name="Kruse O."/>
        </authorList>
    </citation>
    <scope>NUCLEOTIDE SEQUENCE [LARGE SCALE GENOMIC DNA]</scope>
    <source>
        <strain evidence="3 4">SAG 48.87</strain>
    </source>
</reference>
<evidence type="ECO:0000313" key="3">
    <source>
        <dbReference type="EMBL" id="KIY97809.1"/>
    </source>
</evidence>
<organism evidence="3 4">
    <name type="scientific">Monoraphidium neglectum</name>
    <dbReference type="NCBI Taxonomy" id="145388"/>
    <lineage>
        <taxon>Eukaryota</taxon>
        <taxon>Viridiplantae</taxon>
        <taxon>Chlorophyta</taxon>
        <taxon>core chlorophytes</taxon>
        <taxon>Chlorophyceae</taxon>
        <taxon>CS clade</taxon>
        <taxon>Sphaeropleales</taxon>
        <taxon>Selenastraceae</taxon>
        <taxon>Monoraphidium</taxon>
    </lineage>
</organism>
<feature type="region of interest" description="Disordered" evidence="2">
    <location>
        <begin position="204"/>
        <end position="264"/>
    </location>
</feature>
<evidence type="ECO:0000313" key="4">
    <source>
        <dbReference type="Proteomes" id="UP000054498"/>
    </source>
</evidence>
<keyword evidence="4" id="KW-1185">Reference proteome</keyword>
<sequence>MAAEEAEALRGEVEGLHAQLQQQRDQAAAALQHRDAAARAQQQAQLQIQAQLRLQLQLQGAAKNHCIGQLQEEVVRRQAEAGELQAKMSMKDEIIAQMQGQMARQQAAGEKAQARIRHLEAQRAELRKGCSEFEAAARRLRAESIRLISEARVNGEHAARLQGYLALMTEGAETARGEAEALRGQLARLQACLGAVREECAAVDSDSSGSFDDDGSEGWAEGGRESQALSGGSCAATTSGSAATAASDSVDEASSRPAGDAHATCKDAPAAAGASVPSATRADGAGALAACCGADGGLAGVVPSGRACEGAVEAVSCTRDDDYCSMPEAGVDPAAASIAAGALQQQFAASEEQVQADGASCSNSEQGKDGDASVAAAQDCSVIVIVRVGSPCGPKAAALAIVEGHDCSGACDATDHGAGPPDIAEAMNAGREGAAPGVGAGARPVWWGRLRGRARQAKAALRRGVLAPLCFTGTEADRF</sequence>
<proteinExistence type="predicted"/>
<keyword evidence="1" id="KW-0175">Coiled coil</keyword>
<dbReference type="EMBL" id="KK102421">
    <property type="protein sequence ID" value="KIY97809.1"/>
    <property type="molecule type" value="Genomic_DNA"/>
</dbReference>
<dbReference type="RefSeq" id="XP_013896829.1">
    <property type="nucleotide sequence ID" value="XM_014041375.1"/>
</dbReference>
<evidence type="ECO:0000256" key="1">
    <source>
        <dbReference type="SAM" id="Coils"/>
    </source>
</evidence>
<accession>A0A0D2M2D1</accession>
<dbReference type="KEGG" id="mng:MNEG_10155"/>
<protein>
    <submittedName>
        <fullName evidence="3">Uncharacterized protein</fullName>
    </submittedName>
</protein>